<dbReference type="NCBIfam" id="TIGR00125">
    <property type="entry name" value="cyt_tran_rel"/>
    <property type="match status" value="1"/>
</dbReference>
<dbReference type="EMBL" id="FPAA01000006">
    <property type="protein sequence ID" value="SFS69562.1"/>
    <property type="molecule type" value="Genomic_DNA"/>
</dbReference>
<dbReference type="Pfam" id="PF01467">
    <property type="entry name" value="CTP_transf_like"/>
    <property type="match status" value="1"/>
</dbReference>
<comment type="catalytic activity">
    <reaction evidence="9 10">
        <text>nicotinate beta-D-ribonucleotide + ATP + H(+) = deamido-NAD(+) + diphosphate</text>
        <dbReference type="Rhea" id="RHEA:22860"/>
        <dbReference type="ChEBI" id="CHEBI:15378"/>
        <dbReference type="ChEBI" id="CHEBI:30616"/>
        <dbReference type="ChEBI" id="CHEBI:33019"/>
        <dbReference type="ChEBI" id="CHEBI:57502"/>
        <dbReference type="ChEBI" id="CHEBI:58437"/>
        <dbReference type="EC" id="2.7.7.18"/>
    </reaction>
</comment>
<dbReference type="Proteomes" id="UP000198660">
    <property type="component" value="Unassembled WGS sequence"/>
</dbReference>
<dbReference type="GO" id="GO:0005524">
    <property type="term" value="F:ATP binding"/>
    <property type="evidence" value="ECO:0007669"/>
    <property type="project" value="UniProtKB-KW"/>
</dbReference>
<dbReference type="EC" id="2.7.7.18" evidence="10"/>
<evidence type="ECO:0000256" key="3">
    <source>
        <dbReference type="ARBA" id="ARBA00022642"/>
    </source>
</evidence>
<dbReference type="NCBIfam" id="TIGR00482">
    <property type="entry name" value="nicotinate (nicotinamide) nucleotide adenylyltransferase"/>
    <property type="match status" value="1"/>
</dbReference>
<keyword evidence="8 10" id="KW-0520">NAD</keyword>
<comment type="pathway">
    <text evidence="2 10">Cofactor biosynthesis; NAD(+) biosynthesis; deamido-NAD(+) from nicotinate D-ribonucleotide: step 1/1.</text>
</comment>
<protein>
    <recommendedName>
        <fullName evidence="10">Probable nicotinate-nucleotide adenylyltransferase</fullName>
        <ecNumber evidence="10">2.7.7.18</ecNumber>
    </recommendedName>
    <alternativeName>
        <fullName evidence="10">Deamido-NAD(+) diphosphorylase</fullName>
    </alternativeName>
    <alternativeName>
        <fullName evidence="10">Deamido-NAD(+) pyrophosphorylase</fullName>
    </alternativeName>
    <alternativeName>
        <fullName evidence="10">Nicotinate mononucleotide adenylyltransferase</fullName>
        <shortName evidence="10">NaMN adenylyltransferase</shortName>
    </alternativeName>
</protein>
<evidence type="ECO:0000256" key="2">
    <source>
        <dbReference type="ARBA" id="ARBA00005019"/>
    </source>
</evidence>
<evidence type="ECO:0000256" key="5">
    <source>
        <dbReference type="ARBA" id="ARBA00022695"/>
    </source>
</evidence>
<evidence type="ECO:0000256" key="1">
    <source>
        <dbReference type="ARBA" id="ARBA00002324"/>
    </source>
</evidence>
<accession>A0A1I6RXZ9</accession>
<evidence type="ECO:0000256" key="6">
    <source>
        <dbReference type="ARBA" id="ARBA00022741"/>
    </source>
</evidence>
<dbReference type="Gene3D" id="3.40.50.620">
    <property type="entry name" value="HUPs"/>
    <property type="match status" value="1"/>
</dbReference>
<evidence type="ECO:0000313" key="12">
    <source>
        <dbReference type="EMBL" id="SFS69562.1"/>
    </source>
</evidence>
<dbReference type="InterPro" id="IPR004821">
    <property type="entry name" value="Cyt_trans-like"/>
</dbReference>
<dbReference type="GO" id="GO:0004515">
    <property type="term" value="F:nicotinate-nucleotide adenylyltransferase activity"/>
    <property type="evidence" value="ECO:0007669"/>
    <property type="project" value="UniProtKB-UniRule"/>
</dbReference>
<feature type="domain" description="Cytidyltransferase-like" evidence="11">
    <location>
        <begin position="14"/>
        <end position="177"/>
    </location>
</feature>
<dbReference type="OrthoDB" id="5295945at2"/>
<keyword evidence="4 10" id="KW-0808">Transferase</keyword>
<dbReference type="NCBIfam" id="NF000840">
    <property type="entry name" value="PRK00071.1-3"/>
    <property type="match status" value="1"/>
</dbReference>
<evidence type="ECO:0000313" key="13">
    <source>
        <dbReference type="Proteomes" id="UP000198660"/>
    </source>
</evidence>
<proteinExistence type="inferred from homology"/>
<dbReference type="NCBIfam" id="NF000841">
    <property type="entry name" value="PRK00071.1-4"/>
    <property type="match status" value="1"/>
</dbReference>
<reference evidence="13" key="1">
    <citation type="submission" date="2016-10" db="EMBL/GenBank/DDBJ databases">
        <authorList>
            <person name="Varghese N."/>
            <person name="Submissions S."/>
        </authorList>
    </citation>
    <scope>NUCLEOTIDE SEQUENCE [LARGE SCALE GENOMIC DNA]</scope>
    <source>
        <strain evidence="13">DSM 45789</strain>
    </source>
</reference>
<dbReference type="PANTHER" id="PTHR39321:SF3">
    <property type="entry name" value="PHOSPHOPANTETHEINE ADENYLYLTRANSFERASE"/>
    <property type="match status" value="1"/>
</dbReference>
<dbReference type="RefSeq" id="WP_091837068.1">
    <property type="nucleotide sequence ID" value="NZ_FPAA01000006.1"/>
</dbReference>
<dbReference type="InterPro" id="IPR005248">
    <property type="entry name" value="NadD/NMNAT"/>
</dbReference>
<dbReference type="GO" id="GO:0009435">
    <property type="term" value="P:NAD+ biosynthetic process"/>
    <property type="evidence" value="ECO:0007669"/>
    <property type="project" value="UniProtKB-UniRule"/>
</dbReference>
<dbReference type="UniPathway" id="UPA00253">
    <property type="reaction ID" value="UER00332"/>
</dbReference>
<gene>
    <name evidence="10" type="primary">nadD</name>
    <name evidence="12" type="ORF">SAMN05444972_10623</name>
</gene>
<evidence type="ECO:0000256" key="9">
    <source>
        <dbReference type="ARBA" id="ARBA00048721"/>
    </source>
</evidence>
<comment type="similarity">
    <text evidence="10">Belongs to the NadD family.</text>
</comment>
<sequence length="207" mass="23735">MGKVRNNEGKRIGIFGGTFDPIHIGHLIMAEQARVAEDLEEIWFVPANIPPHKQGPMVDAKHRLAMVEKAVMDHPFFFVSRVEFNRDGPSYTVDTLISLGDTYPNDEFYLIMGADMVLHLSKWHRVEEILNRVSIIGLLRPGYALDQRQLSSNIKNRLTLVNEGVKVDISSSHLRERLIQGKSVRYLIPDSVRLYLEENHLYGWNES</sequence>
<keyword evidence="6 10" id="KW-0547">Nucleotide-binding</keyword>
<comment type="function">
    <text evidence="1 10">Catalyzes the reversible adenylation of nicotinate mononucleotide (NaMN) to nicotinic acid adenine dinucleotide (NaAD).</text>
</comment>
<dbReference type="AlphaFoldDB" id="A0A1I6RXZ9"/>
<evidence type="ECO:0000256" key="4">
    <source>
        <dbReference type="ARBA" id="ARBA00022679"/>
    </source>
</evidence>
<keyword evidence="7 10" id="KW-0067">ATP-binding</keyword>
<dbReference type="HAMAP" id="MF_00244">
    <property type="entry name" value="NaMN_adenylyltr"/>
    <property type="match status" value="1"/>
</dbReference>
<organism evidence="12 13">
    <name type="scientific">Marininema halotolerans</name>
    <dbReference type="NCBI Taxonomy" id="1155944"/>
    <lineage>
        <taxon>Bacteria</taxon>
        <taxon>Bacillati</taxon>
        <taxon>Bacillota</taxon>
        <taxon>Bacilli</taxon>
        <taxon>Bacillales</taxon>
        <taxon>Thermoactinomycetaceae</taxon>
        <taxon>Marininema</taxon>
    </lineage>
</organism>
<keyword evidence="5 10" id="KW-0548">Nucleotidyltransferase</keyword>
<evidence type="ECO:0000256" key="7">
    <source>
        <dbReference type="ARBA" id="ARBA00022840"/>
    </source>
</evidence>
<evidence type="ECO:0000256" key="8">
    <source>
        <dbReference type="ARBA" id="ARBA00023027"/>
    </source>
</evidence>
<dbReference type="SUPFAM" id="SSF52374">
    <property type="entry name" value="Nucleotidylyl transferase"/>
    <property type="match status" value="1"/>
</dbReference>
<evidence type="ECO:0000259" key="11">
    <source>
        <dbReference type="Pfam" id="PF01467"/>
    </source>
</evidence>
<keyword evidence="3 10" id="KW-0662">Pyridine nucleotide biosynthesis</keyword>
<keyword evidence="13" id="KW-1185">Reference proteome</keyword>
<dbReference type="PANTHER" id="PTHR39321">
    <property type="entry name" value="NICOTINATE-NUCLEOTIDE ADENYLYLTRANSFERASE-RELATED"/>
    <property type="match status" value="1"/>
</dbReference>
<evidence type="ECO:0000256" key="10">
    <source>
        <dbReference type="HAMAP-Rule" id="MF_00244"/>
    </source>
</evidence>
<dbReference type="InterPro" id="IPR014729">
    <property type="entry name" value="Rossmann-like_a/b/a_fold"/>
</dbReference>
<name>A0A1I6RXZ9_9BACL</name>
<dbReference type="CDD" id="cd02165">
    <property type="entry name" value="NMNAT"/>
    <property type="match status" value="1"/>
</dbReference>